<dbReference type="Pfam" id="PF02653">
    <property type="entry name" value="BPD_transp_2"/>
    <property type="match status" value="1"/>
</dbReference>
<dbReference type="InterPro" id="IPR001851">
    <property type="entry name" value="ABC_transp_permease"/>
</dbReference>
<gene>
    <name evidence="8" type="ORF">ESOMN_v1c00180</name>
</gene>
<feature type="transmembrane region" description="Helical" evidence="7">
    <location>
        <begin position="206"/>
        <end position="230"/>
    </location>
</feature>
<keyword evidence="2" id="KW-1003">Cell membrane</keyword>
<protein>
    <submittedName>
        <fullName evidence="8">Ribose/galactose ABC transporter permease</fullName>
    </submittedName>
</protein>
<evidence type="ECO:0000256" key="4">
    <source>
        <dbReference type="ARBA" id="ARBA00022989"/>
    </source>
</evidence>
<dbReference type="GO" id="GO:0005886">
    <property type="term" value="C:plasma membrane"/>
    <property type="evidence" value="ECO:0007669"/>
    <property type="project" value="UniProtKB-SubCell"/>
</dbReference>
<keyword evidence="5 7" id="KW-0472">Membrane</keyword>
<keyword evidence="3 7" id="KW-0812">Transmembrane</keyword>
<feature type="transmembrane region" description="Helical" evidence="7">
    <location>
        <begin position="259"/>
        <end position="279"/>
    </location>
</feature>
<evidence type="ECO:0000256" key="1">
    <source>
        <dbReference type="ARBA" id="ARBA00004651"/>
    </source>
</evidence>
<feature type="transmembrane region" description="Helical" evidence="7">
    <location>
        <begin position="74"/>
        <end position="93"/>
    </location>
</feature>
<dbReference type="GO" id="GO:0022857">
    <property type="term" value="F:transmembrane transporter activity"/>
    <property type="evidence" value="ECO:0007669"/>
    <property type="project" value="InterPro"/>
</dbReference>
<dbReference type="EMBL" id="CP024965">
    <property type="protein sequence ID" value="ATZ18404.1"/>
    <property type="molecule type" value="Genomic_DNA"/>
</dbReference>
<comment type="subcellular location">
    <subcellularLocation>
        <location evidence="1">Cell membrane</location>
        <topology evidence="1">Multi-pass membrane protein</topology>
    </subcellularLocation>
</comment>
<dbReference type="RefSeq" id="WP_024863641.1">
    <property type="nucleotide sequence ID" value="NZ_CP024965.1"/>
</dbReference>
<evidence type="ECO:0000256" key="3">
    <source>
        <dbReference type="ARBA" id="ARBA00022692"/>
    </source>
</evidence>
<keyword evidence="4 7" id="KW-1133">Transmembrane helix</keyword>
<evidence type="ECO:0000256" key="5">
    <source>
        <dbReference type="ARBA" id="ARBA00023136"/>
    </source>
</evidence>
<sequence length="841" mass="94808">MTLKQRLWVSSKQTKEFLTSSEFKNKNKYIKGSVLAILSGFIVASLIVAFLNVNPFVYFGKLFAVAFNPLYLDATLNWMAVYVIAGLAVAVGFKSGVFNIGAPGQILGASGMSTVVVWSILDPSATTMSGGLIFLVFLICVITAAFLAFVAGILKALFNIHEVVTTILMNWAVWYLFKYVFMTYGAKFGSVLAGNSKAIPEGMFNINGSSILIPLLIALVVVIFVAVLFAKTTFGFKLKAVGTSVPASKYSGINVKNKIVAAMTLSGALAGVAAFVSIMTVSPNTYFGSDSLPTFGFDAIAVSLVAFNNPFGMLFVGLLWGMIQTAGAPISSLFGIPTQISGLVSGIIIYLAAISAIFIKFEPWKMLKLQIYIWRSGAERKLLWKLRCQRNRFWFNRIVTCVDKDYKANLNKLSDKLEIRNFKEEYKTNLTMKMNHLNGQIRDLKNLIWDQNTNKGLYGIKTRCKNQIHSLDNESLTKIELINLAYSNFKEDLTKNKKNQIHKKDLAIKAAKKSLTKDLHAAKNWREGEIGIITLEFEYRDGVIEIKGARAKALSVINEKITSLKAELKLNIGILKNDKSISAETRKIKIKELKDTYVTDLSILHNDMKTINIEAQEKISKLKEAKAKQILRVKTEKIQMDNIDLNYEGLVREAKDKYASTIVKINEQSEMDKKNIDIRLSETKITKAKNILEQIENSISDKTQNQNKNYFEEKLKKINEAVDELNKTLTPNIIENHDDNWSVYERVKIALALFKIKTIFEIGQEMLNNKNEIFKNKETKEWILNDSKMVYIKLQQEMKEKFSKIGQENDLESINKLVDLQKQNDDDFEKYILQISNKEVA</sequence>
<evidence type="ECO:0000313" key="8">
    <source>
        <dbReference type="EMBL" id="ATZ18404.1"/>
    </source>
</evidence>
<evidence type="ECO:0000256" key="6">
    <source>
        <dbReference type="SAM" id="Coils"/>
    </source>
</evidence>
<feature type="transmembrane region" description="Helical" evidence="7">
    <location>
        <begin position="133"/>
        <end position="154"/>
    </location>
</feature>
<feature type="transmembrane region" description="Helical" evidence="7">
    <location>
        <begin position="166"/>
        <end position="186"/>
    </location>
</feature>
<evidence type="ECO:0000313" key="9">
    <source>
        <dbReference type="Proteomes" id="UP000232230"/>
    </source>
</evidence>
<dbReference type="AlphaFoldDB" id="A0A2K8NXD8"/>
<accession>A0A2K8NXD8</accession>
<evidence type="ECO:0000256" key="7">
    <source>
        <dbReference type="SAM" id="Phobius"/>
    </source>
</evidence>
<dbReference type="Proteomes" id="UP000232230">
    <property type="component" value="Chromosome"/>
</dbReference>
<dbReference type="KEGG" id="esx:ESOMN_v1c00180"/>
<dbReference type="PANTHER" id="PTHR47089:SF1">
    <property type="entry name" value="GUANOSINE ABC TRANSPORTER PERMEASE PROTEIN NUPP"/>
    <property type="match status" value="1"/>
</dbReference>
<keyword evidence="9" id="KW-1185">Reference proteome</keyword>
<feature type="transmembrane region" description="Helical" evidence="7">
    <location>
        <begin position="100"/>
        <end position="121"/>
    </location>
</feature>
<feature type="transmembrane region" description="Helical" evidence="7">
    <location>
        <begin position="299"/>
        <end position="321"/>
    </location>
</feature>
<feature type="transmembrane region" description="Helical" evidence="7">
    <location>
        <begin position="333"/>
        <end position="359"/>
    </location>
</feature>
<name>A0A2K8NXD8_9MOLU</name>
<keyword evidence="6" id="KW-0175">Coiled coil</keyword>
<organism evidence="8 9">
    <name type="scientific">Williamsoniiplasma somnilux</name>
    <dbReference type="NCBI Taxonomy" id="215578"/>
    <lineage>
        <taxon>Bacteria</taxon>
        <taxon>Bacillati</taxon>
        <taxon>Mycoplasmatota</taxon>
        <taxon>Mollicutes</taxon>
        <taxon>Entomoplasmatales</taxon>
        <taxon>Williamsoniiplasma</taxon>
    </lineage>
</organism>
<proteinExistence type="predicted"/>
<dbReference type="CDD" id="cd06580">
    <property type="entry name" value="TM_PBP1_transp_TpRbsC_like"/>
    <property type="match status" value="1"/>
</dbReference>
<dbReference type="PANTHER" id="PTHR47089">
    <property type="entry name" value="ABC TRANSPORTER, PERMEASE PROTEIN"/>
    <property type="match status" value="1"/>
</dbReference>
<evidence type="ECO:0000256" key="2">
    <source>
        <dbReference type="ARBA" id="ARBA00022475"/>
    </source>
</evidence>
<reference evidence="8 9" key="1">
    <citation type="submission" date="2017-11" db="EMBL/GenBank/DDBJ databases">
        <title>Genome sequence of Entomoplasma somnilux PYAN-1 (ATCC 49194).</title>
        <authorList>
            <person name="Lo W.-S."/>
            <person name="Gasparich G.E."/>
            <person name="Kuo C.-H."/>
        </authorList>
    </citation>
    <scope>NUCLEOTIDE SEQUENCE [LARGE SCALE GENOMIC DNA]</scope>
    <source>
        <strain evidence="8 9">PYAN-1</strain>
    </source>
</reference>
<feature type="transmembrane region" description="Helical" evidence="7">
    <location>
        <begin position="34"/>
        <end position="54"/>
    </location>
</feature>
<feature type="coiled-coil region" evidence="6">
    <location>
        <begin position="678"/>
        <end position="728"/>
    </location>
</feature>